<dbReference type="Proteomes" id="UP000254968">
    <property type="component" value="Unassembled WGS sequence"/>
</dbReference>
<keyword evidence="1" id="KW-0732">Signal</keyword>
<dbReference type="Pfam" id="PF16307">
    <property type="entry name" value="DUF4949"/>
    <property type="match status" value="1"/>
</dbReference>
<keyword evidence="3" id="KW-1185">Reference proteome</keyword>
<dbReference type="RefSeq" id="WP_160149903.1">
    <property type="nucleotide sequence ID" value="NZ_CAAAHO010000005.1"/>
</dbReference>
<gene>
    <name evidence="2" type="primary">hbp</name>
    <name evidence="2" type="ORF">NCTC13315_02540</name>
</gene>
<proteinExistence type="predicted"/>
<evidence type="ECO:0000313" key="2">
    <source>
        <dbReference type="EMBL" id="STX29979.1"/>
    </source>
</evidence>
<name>A0A378I473_9GAMM</name>
<sequence>MKFQKLAFALPFLISQSVFAVSPDQPDACPQPEAFAAVGVNEVEFDELSSMWAAYRTSSSFETAHQWTLIVAPIDAENASDALNQANKALPGLTLNYGPEGEDGMWACLYSNANESLMAIAVTPPVLGDVKRLINKFNLKAIH</sequence>
<accession>A0A378I473</accession>
<dbReference type="EMBL" id="UGNV01000001">
    <property type="protein sequence ID" value="STX29979.1"/>
    <property type="molecule type" value="Genomic_DNA"/>
</dbReference>
<dbReference type="InterPro" id="IPR032540">
    <property type="entry name" value="DUF4949"/>
</dbReference>
<evidence type="ECO:0000313" key="3">
    <source>
        <dbReference type="Proteomes" id="UP000254968"/>
    </source>
</evidence>
<dbReference type="AlphaFoldDB" id="A0A378I473"/>
<organism evidence="2 3">
    <name type="scientific">Legionella beliardensis</name>
    <dbReference type="NCBI Taxonomy" id="91822"/>
    <lineage>
        <taxon>Bacteria</taxon>
        <taxon>Pseudomonadati</taxon>
        <taxon>Pseudomonadota</taxon>
        <taxon>Gammaproteobacteria</taxon>
        <taxon>Legionellales</taxon>
        <taxon>Legionellaceae</taxon>
        <taxon>Legionella</taxon>
    </lineage>
</organism>
<feature type="signal peptide" evidence="1">
    <location>
        <begin position="1"/>
        <end position="20"/>
    </location>
</feature>
<feature type="chain" id="PRO_5016945147" evidence="1">
    <location>
        <begin position="21"/>
        <end position="143"/>
    </location>
</feature>
<reference evidence="2 3" key="1">
    <citation type="submission" date="2018-06" db="EMBL/GenBank/DDBJ databases">
        <authorList>
            <consortium name="Pathogen Informatics"/>
            <person name="Doyle S."/>
        </authorList>
    </citation>
    <scope>NUCLEOTIDE SEQUENCE [LARGE SCALE GENOMIC DNA]</scope>
    <source>
        <strain evidence="2 3">NCTC13315</strain>
    </source>
</reference>
<evidence type="ECO:0000256" key="1">
    <source>
        <dbReference type="SAM" id="SignalP"/>
    </source>
</evidence>
<protein>
    <submittedName>
        <fullName evidence="2">Hemin binding protein Hbp</fullName>
    </submittedName>
</protein>
<dbReference type="OrthoDB" id="5638967at2"/>